<dbReference type="GO" id="GO:0006400">
    <property type="term" value="P:tRNA modification"/>
    <property type="evidence" value="ECO:0007669"/>
    <property type="project" value="InterPro"/>
</dbReference>
<dbReference type="GO" id="GO:0003723">
    <property type="term" value="F:RNA binding"/>
    <property type="evidence" value="ECO:0007669"/>
    <property type="project" value="UniProtKB-UniRule"/>
</dbReference>
<dbReference type="eggNOG" id="arCOG00084">
    <property type="taxonomic scope" value="Archaea"/>
</dbReference>
<reference evidence="3 4" key="1">
    <citation type="journal article" date="2007" name="Archaea">
        <title>The genome of Hyperthermus butylicus: a sulfur-reducing, peptide fermenting, neutrophilic Crenarchaeote growing up to 108 degrees C.</title>
        <authorList>
            <person name="Brugger K."/>
            <person name="Chen L."/>
            <person name="Stark M."/>
            <person name="Zibat A."/>
            <person name="Redder P."/>
            <person name="Ruepp A."/>
            <person name="Awayez M."/>
            <person name="She Q."/>
            <person name="Garrett R.A."/>
            <person name="Klenk H.P."/>
        </authorList>
    </citation>
    <scope>NUCLEOTIDE SEQUENCE [LARGE SCALE GENOMIC DNA]</scope>
    <source>
        <strain evidence="4">DSM 5456 / JCM 9403 / PLM1-5</strain>
    </source>
</reference>
<dbReference type="PROSITE" id="PS51165">
    <property type="entry name" value="THUMP"/>
    <property type="match status" value="1"/>
</dbReference>
<dbReference type="HOGENOM" id="CLU_121272_0_0_2"/>
<dbReference type="EnsemblBacteria" id="ABM81024">
    <property type="protein sequence ID" value="ABM81024"/>
    <property type="gene ID" value="Hbut_1190"/>
</dbReference>
<organism evidence="3 4">
    <name type="scientific">Hyperthermus butylicus (strain DSM 5456 / JCM 9403 / PLM1-5)</name>
    <dbReference type="NCBI Taxonomy" id="415426"/>
    <lineage>
        <taxon>Archaea</taxon>
        <taxon>Thermoproteota</taxon>
        <taxon>Thermoprotei</taxon>
        <taxon>Desulfurococcales</taxon>
        <taxon>Pyrodictiaceae</taxon>
        <taxon>Hyperthermus</taxon>
    </lineage>
</organism>
<dbReference type="AlphaFoldDB" id="A2BM13"/>
<sequence>MTGEQAGRYRLFNLVIAYEPGTHREDDAIRLLRSIIPGFRVFDVAQFLILGKVYGNPYQAVQAAAEKLSEDDPILRMIPVDYNTPPYVESVAPLIAELIRERAKPGDTFAVRLEGYLYSRETERKLHKREAIEAIAENIDLPVDLDNPRILVLVKVVRLTRSLSYAAVTVAPPCTIYSRHHGGGVCRVEWPPA</sequence>
<proteinExistence type="predicted"/>
<gene>
    <name evidence="3" type="ordered locus">Hbut_1190</name>
</gene>
<dbReference type="InterPro" id="IPR004114">
    <property type="entry name" value="THUMP_dom"/>
</dbReference>
<dbReference type="OrthoDB" id="17326at2157"/>
<evidence type="ECO:0000313" key="4">
    <source>
        <dbReference type="Proteomes" id="UP000002593"/>
    </source>
</evidence>
<dbReference type="RefSeq" id="WP_011822342.1">
    <property type="nucleotide sequence ID" value="NC_008818.1"/>
</dbReference>
<dbReference type="KEGG" id="hbu:Hbut_1190"/>
<dbReference type="InterPro" id="IPR040183">
    <property type="entry name" value="THUMPD1-like"/>
</dbReference>
<protein>
    <recommendedName>
        <fullName evidence="2">THUMP domain-containing protein</fullName>
    </recommendedName>
</protein>
<evidence type="ECO:0000256" key="1">
    <source>
        <dbReference type="PROSITE-ProRule" id="PRU00529"/>
    </source>
</evidence>
<keyword evidence="1" id="KW-0694">RNA-binding</keyword>
<evidence type="ECO:0000313" key="3">
    <source>
        <dbReference type="EMBL" id="ABM81024.1"/>
    </source>
</evidence>
<dbReference type="Gene3D" id="3.30.2300.10">
    <property type="entry name" value="THUMP superfamily"/>
    <property type="match status" value="1"/>
</dbReference>
<accession>A2BM13</accession>
<dbReference type="STRING" id="415426.Hbut_1190"/>
<dbReference type="CDD" id="cd11717">
    <property type="entry name" value="THUMP_THUMPD1_like"/>
    <property type="match status" value="1"/>
</dbReference>
<dbReference type="EMBL" id="CP000493">
    <property type="protein sequence ID" value="ABM81024.1"/>
    <property type="molecule type" value="Genomic_DNA"/>
</dbReference>
<dbReference type="SUPFAM" id="SSF143437">
    <property type="entry name" value="THUMP domain-like"/>
    <property type="match status" value="1"/>
</dbReference>
<feature type="domain" description="THUMP" evidence="2">
    <location>
        <begin position="62"/>
        <end position="172"/>
    </location>
</feature>
<name>A2BM13_HYPBU</name>
<keyword evidence="4" id="KW-1185">Reference proteome</keyword>
<dbReference type="GeneID" id="4782773"/>
<dbReference type="Proteomes" id="UP000002593">
    <property type="component" value="Chromosome"/>
</dbReference>
<evidence type="ECO:0000259" key="2">
    <source>
        <dbReference type="PROSITE" id="PS51165"/>
    </source>
</evidence>